<reference evidence="1 2" key="1">
    <citation type="submission" date="2018-11" db="EMBL/GenBank/DDBJ databases">
        <title>Chitinophaga lutea sp.nov., isolate from arsenic contaminated soil.</title>
        <authorList>
            <person name="Zong Y."/>
        </authorList>
    </citation>
    <scope>NUCLEOTIDE SEQUENCE [LARGE SCALE GENOMIC DNA]</scope>
    <source>
        <strain evidence="1 2">ZY74</strain>
    </source>
</reference>
<evidence type="ECO:0000313" key="2">
    <source>
        <dbReference type="Proteomes" id="UP000278351"/>
    </source>
</evidence>
<dbReference type="Pfam" id="PF09365">
    <property type="entry name" value="DUF2461"/>
    <property type="match status" value="1"/>
</dbReference>
<keyword evidence="2" id="KW-1185">Reference proteome</keyword>
<comment type="caution">
    <text evidence="1">The sequence shown here is derived from an EMBL/GenBank/DDBJ whole genome shotgun (WGS) entry which is preliminary data.</text>
</comment>
<dbReference type="AlphaFoldDB" id="A0A3N4QNX9"/>
<gene>
    <name evidence="1" type="ORF">EGT74_07625</name>
</gene>
<dbReference type="InterPro" id="IPR012808">
    <property type="entry name" value="CHP02453"/>
</dbReference>
<dbReference type="OrthoDB" id="9794241at2"/>
<dbReference type="Proteomes" id="UP000278351">
    <property type="component" value="Unassembled WGS sequence"/>
</dbReference>
<evidence type="ECO:0000313" key="1">
    <source>
        <dbReference type="EMBL" id="RPE13384.1"/>
    </source>
</evidence>
<organism evidence="1 2">
    <name type="scientific">Chitinophaga lutea</name>
    <dbReference type="NCBI Taxonomy" id="2488634"/>
    <lineage>
        <taxon>Bacteria</taxon>
        <taxon>Pseudomonadati</taxon>
        <taxon>Bacteroidota</taxon>
        <taxon>Chitinophagia</taxon>
        <taxon>Chitinophagales</taxon>
        <taxon>Chitinophagaceae</taxon>
        <taxon>Chitinophaga</taxon>
    </lineage>
</organism>
<dbReference type="PANTHER" id="PTHR36452">
    <property type="entry name" value="CHROMOSOME 12, WHOLE GENOME SHOTGUN SEQUENCE"/>
    <property type="match status" value="1"/>
</dbReference>
<accession>A0A3N4QNX9</accession>
<dbReference type="PIRSF" id="PIRSF028451">
    <property type="entry name" value="UCP028451"/>
    <property type="match status" value="1"/>
</dbReference>
<sequence length="220" mass="25058">MLQRSTLKFLKDLRLHNDKAWFDENKAQYHQAKEDFESLVQQIIDGLVKMDPAMAGLQVKDCVFRIYKDVRFSKDKTPYKTNMGASFSKGGKKSPYAGYYFHLEPGGNSFAGGGIWMPEAPVLKKIRQEIDYNFPTFESIVGQKEFIRVFGKVNGDTLKTVPQGYHEDNPAIAYIKLKSLVVTHNVTDEAAIQPTLVREILRTFAVMQPFVNFLNSAQHD</sequence>
<dbReference type="NCBIfam" id="TIGR02453">
    <property type="entry name" value="TIGR02453 family protein"/>
    <property type="match status" value="1"/>
</dbReference>
<dbReference type="InterPro" id="IPR015996">
    <property type="entry name" value="UCP028451"/>
</dbReference>
<dbReference type="PANTHER" id="PTHR36452:SF1">
    <property type="entry name" value="DUF2461 DOMAIN-CONTAINING PROTEIN"/>
    <property type="match status" value="1"/>
</dbReference>
<protein>
    <submittedName>
        <fullName evidence="1">DUF2461 domain-containing protein</fullName>
    </submittedName>
</protein>
<dbReference type="RefSeq" id="WP_123845902.1">
    <property type="nucleotide sequence ID" value="NZ_RPDH01000001.1"/>
</dbReference>
<dbReference type="EMBL" id="RPDH01000001">
    <property type="protein sequence ID" value="RPE13384.1"/>
    <property type="molecule type" value="Genomic_DNA"/>
</dbReference>
<name>A0A3N4QNX9_9BACT</name>
<proteinExistence type="predicted"/>